<gene>
    <name evidence="2" type="ORF">J8H85_07780</name>
</gene>
<reference evidence="2 3" key="1">
    <citation type="submission" date="2021-04" db="EMBL/GenBank/DDBJ databases">
        <title>Mariniflexile gromovii gen. nov., sp. nov., a gliding bacterium isolated from the sea urchin Strongylocentrotus intermedius.</title>
        <authorList>
            <person name="Ko S."/>
            <person name="Le V."/>
            <person name="Ahn C.-Y."/>
            <person name="Oh H.-M."/>
        </authorList>
    </citation>
    <scope>NUCLEOTIDE SEQUENCE [LARGE SCALE GENOMIC DNA]</scope>
    <source>
        <strain evidence="2 3">KCTC 12570</strain>
    </source>
</reference>
<dbReference type="PANTHER" id="PTHR22916:SF3">
    <property type="entry name" value="UDP-GLCNAC:BETAGAL BETA-1,3-N-ACETYLGLUCOSAMINYLTRANSFERASE-LIKE PROTEIN 1"/>
    <property type="match status" value="1"/>
</dbReference>
<evidence type="ECO:0000313" key="3">
    <source>
        <dbReference type="Proteomes" id="UP000670776"/>
    </source>
</evidence>
<dbReference type="Proteomes" id="UP000670776">
    <property type="component" value="Unassembled WGS sequence"/>
</dbReference>
<name>A0ABS4BT10_9FLAO</name>
<dbReference type="EMBL" id="JAGJCB010000005">
    <property type="protein sequence ID" value="MBP0903725.1"/>
    <property type="molecule type" value="Genomic_DNA"/>
</dbReference>
<evidence type="ECO:0000259" key="1">
    <source>
        <dbReference type="Pfam" id="PF00535"/>
    </source>
</evidence>
<dbReference type="InterPro" id="IPR029044">
    <property type="entry name" value="Nucleotide-diphossugar_trans"/>
</dbReference>
<organism evidence="2 3">
    <name type="scientific">Mariniflexile gromovii</name>
    <dbReference type="NCBI Taxonomy" id="362523"/>
    <lineage>
        <taxon>Bacteria</taxon>
        <taxon>Pseudomonadati</taxon>
        <taxon>Bacteroidota</taxon>
        <taxon>Flavobacteriia</taxon>
        <taxon>Flavobacteriales</taxon>
        <taxon>Flavobacteriaceae</taxon>
        <taxon>Mariniflexile</taxon>
    </lineage>
</organism>
<evidence type="ECO:0000313" key="2">
    <source>
        <dbReference type="EMBL" id="MBP0903725.1"/>
    </source>
</evidence>
<dbReference type="PANTHER" id="PTHR22916">
    <property type="entry name" value="GLYCOSYLTRANSFERASE"/>
    <property type="match status" value="1"/>
</dbReference>
<feature type="domain" description="Glycosyltransferase 2-like" evidence="1">
    <location>
        <begin position="3"/>
        <end position="124"/>
    </location>
</feature>
<accession>A0ABS4BT10</accession>
<proteinExistence type="predicted"/>
<sequence length="313" mass="36462">MFSIGIPAYKAKDLKECIDSILIQTYNDFELIIVNDCSPDPIDDIVAKYDDARIQYHKNEKNFGALHVVDNWNKCLSFAKGEYFILMGDDDKMEPDYLEEFVNLIKTYASLDVWHCRSTIIDQFTKPLRLTPINPCYEDEYDYIINCLEGRREQFVSDFVYRTSALVNNGGYYKLPLGWASDYLTSFILSVNKGIAHTNKPVFNYRSHSVNITSTGNLEKKREAFVMFFDWIEKFLSEKPQDEMLLLKHKMLRITTNKAYKSEKLNIIRSEIGSKNIFSGLLRCFNLRKKYNLTLNDFYGSVAASFLDRSNKK</sequence>
<dbReference type="InterPro" id="IPR001173">
    <property type="entry name" value="Glyco_trans_2-like"/>
</dbReference>
<comment type="caution">
    <text evidence="2">The sequence shown here is derived from an EMBL/GenBank/DDBJ whole genome shotgun (WGS) entry which is preliminary data.</text>
</comment>
<dbReference type="Pfam" id="PF00535">
    <property type="entry name" value="Glycos_transf_2"/>
    <property type="match status" value="1"/>
</dbReference>
<dbReference type="SUPFAM" id="SSF53448">
    <property type="entry name" value="Nucleotide-diphospho-sugar transferases"/>
    <property type="match status" value="1"/>
</dbReference>
<protein>
    <submittedName>
        <fullName evidence="2">Glycosyltransferase family 2 protein</fullName>
    </submittedName>
</protein>
<dbReference type="Gene3D" id="3.90.550.10">
    <property type="entry name" value="Spore Coat Polysaccharide Biosynthesis Protein SpsA, Chain A"/>
    <property type="match status" value="1"/>
</dbReference>
<keyword evidence="3" id="KW-1185">Reference proteome</keyword>
<dbReference type="CDD" id="cd00761">
    <property type="entry name" value="Glyco_tranf_GTA_type"/>
    <property type="match status" value="1"/>
</dbReference>
<dbReference type="RefSeq" id="WP_209654236.1">
    <property type="nucleotide sequence ID" value="NZ_JAGJCB010000005.1"/>
</dbReference>